<dbReference type="SMART" id="SM00342">
    <property type="entry name" value="HTH_ARAC"/>
    <property type="match status" value="1"/>
</dbReference>
<dbReference type="GO" id="GO:0003700">
    <property type="term" value="F:DNA-binding transcription factor activity"/>
    <property type="evidence" value="ECO:0007669"/>
    <property type="project" value="InterPro"/>
</dbReference>
<dbReference type="InterPro" id="IPR035418">
    <property type="entry name" value="AraC-bd_2"/>
</dbReference>
<protein>
    <submittedName>
        <fullName evidence="5">AraC family transcriptional regulator</fullName>
    </submittedName>
</protein>
<comment type="caution">
    <text evidence="5">The sequence shown here is derived from an EMBL/GenBank/DDBJ whole genome shotgun (WGS) entry which is preliminary data.</text>
</comment>
<dbReference type="InterPro" id="IPR050204">
    <property type="entry name" value="AraC_XylS_family_regulators"/>
</dbReference>
<dbReference type="InterPro" id="IPR009057">
    <property type="entry name" value="Homeodomain-like_sf"/>
</dbReference>
<evidence type="ECO:0000313" key="6">
    <source>
        <dbReference type="Proteomes" id="UP000273611"/>
    </source>
</evidence>
<dbReference type="GO" id="GO:0043565">
    <property type="term" value="F:sequence-specific DNA binding"/>
    <property type="evidence" value="ECO:0007669"/>
    <property type="project" value="InterPro"/>
</dbReference>
<keyword evidence="1" id="KW-0805">Transcription regulation</keyword>
<dbReference type="Gene3D" id="1.10.10.60">
    <property type="entry name" value="Homeodomain-like"/>
    <property type="match status" value="1"/>
</dbReference>
<dbReference type="InterPro" id="IPR018062">
    <property type="entry name" value="HTH_AraC-typ_CS"/>
</dbReference>
<feature type="domain" description="HTH araC/xylS-type" evidence="4">
    <location>
        <begin position="226"/>
        <end position="326"/>
    </location>
</feature>
<sequence>MPENAPFGFPPRFQGSTFEQMVESHTENFGPFEAWPASPAGKFLWKSDTRSDGTVTVVSAQYSSPWQLKAAPETPEWLSIILPRSGAVVATLGRRTIEGTPGGMLLVNSHEAERFDVKGEPHLSDVLRLDWKIISKTIAAVFEIPFTGALELLPAMDLSTQSGQLIGKVVQTFAIGMRDNGLLLQSPVAMSHLTEVLADLVVRTIPHRFSALLDKKPLTIAPRHVRRAIDFMQANIDRPIVTQTVAEAAGVSIRALENGFRVFRQTTPAAYLRTMRLQAVRQDLLDPSNHQSVREICQRWGFSHFGRFSAIYRAAYGENPSDTRKRSFVV</sequence>
<dbReference type="PANTHER" id="PTHR46796:SF12">
    <property type="entry name" value="HTH-TYPE DNA-BINDING TRANSCRIPTIONAL ACTIVATOR EUTR"/>
    <property type="match status" value="1"/>
</dbReference>
<gene>
    <name evidence="5" type="ORF">EEQ99_11095</name>
</gene>
<dbReference type="PROSITE" id="PS01124">
    <property type="entry name" value="HTH_ARAC_FAMILY_2"/>
    <property type="match status" value="1"/>
</dbReference>
<evidence type="ECO:0000313" key="5">
    <source>
        <dbReference type="EMBL" id="RUM02296.1"/>
    </source>
</evidence>
<dbReference type="PROSITE" id="PS00041">
    <property type="entry name" value="HTH_ARAC_FAMILY_1"/>
    <property type="match status" value="1"/>
</dbReference>
<dbReference type="Pfam" id="PF14525">
    <property type="entry name" value="AraC_binding_2"/>
    <property type="match status" value="1"/>
</dbReference>
<dbReference type="RefSeq" id="WP_127430414.1">
    <property type="nucleotide sequence ID" value="NZ_BMFI01000004.1"/>
</dbReference>
<dbReference type="Pfam" id="PF12833">
    <property type="entry name" value="HTH_18"/>
    <property type="match status" value="1"/>
</dbReference>
<name>A0A432NS92_9HYPH</name>
<proteinExistence type="predicted"/>
<accession>A0A432NS92</accession>
<dbReference type="EMBL" id="RIBW01000003">
    <property type="protein sequence ID" value="RUM02296.1"/>
    <property type="molecule type" value="Genomic_DNA"/>
</dbReference>
<dbReference type="SUPFAM" id="SSF46689">
    <property type="entry name" value="Homeodomain-like"/>
    <property type="match status" value="2"/>
</dbReference>
<keyword evidence="3" id="KW-0804">Transcription</keyword>
<dbReference type="AlphaFoldDB" id="A0A432NS92"/>
<dbReference type="PANTHER" id="PTHR46796">
    <property type="entry name" value="HTH-TYPE TRANSCRIPTIONAL ACTIVATOR RHAS-RELATED"/>
    <property type="match status" value="1"/>
</dbReference>
<evidence type="ECO:0000256" key="2">
    <source>
        <dbReference type="ARBA" id="ARBA00023125"/>
    </source>
</evidence>
<evidence type="ECO:0000256" key="3">
    <source>
        <dbReference type="ARBA" id="ARBA00023163"/>
    </source>
</evidence>
<reference evidence="5 6" key="1">
    <citation type="journal article" date="2015" name="Int. J. Syst. Evol. Microbiol.">
        <title>Rhizobium anhuiense sp. nov., isolated from effective nodules of Vicia faba and Pisum sativum.</title>
        <authorList>
            <person name="Zhang Y.J."/>
            <person name="Zheng W.T."/>
            <person name="Everall I."/>
            <person name="Young J.P."/>
            <person name="Zhang X.X."/>
            <person name="Tian C.F."/>
            <person name="Sui X.H."/>
            <person name="Wang E.T."/>
            <person name="Chen W.X."/>
        </authorList>
    </citation>
    <scope>NUCLEOTIDE SEQUENCE [LARGE SCALE GENOMIC DNA]</scope>
    <source>
        <strain evidence="5 6">CCBAU 23252</strain>
    </source>
</reference>
<keyword evidence="2" id="KW-0238">DNA-binding</keyword>
<evidence type="ECO:0000259" key="4">
    <source>
        <dbReference type="PROSITE" id="PS01124"/>
    </source>
</evidence>
<dbReference type="InterPro" id="IPR018060">
    <property type="entry name" value="HTH_AraC"/>
</dbReference>
<evidence type="ECO:0000256" key="1">
    <source>
        <dbReference type="ARBA" id="ARBA00023015"/>
    </source>
</evidence>
<organism evidence="5 6">
    <name type="scientific">Rhizobium anhuiense</name>
    <dbReference type="NCBI Taxonomy" id="1184720"/>
    <lineage>
        <taxon>Bacteria</taxon>
        <taxon>Pseudomonadati</taxon>
        <taxon>Pseudomonadota</taxon>
        <taxon>Alphaproteobacteria</taxon>
        <taxon>Hyphomicrobiales</taxon>
        <taxon>Rhizobiaceae</taxon>
        <taxon>Rhizobium/Agrobacterium group</taxon>
        <taxon>Rhizobium</taxon>
    </lineage>
</organism>
<dbReference type="Proteomes" id="UP000273611">
    <property type="component" value="Unassembled WGS sequence"/>
</dbReference>